<evidence type="ECO:0000256" key="3">
    <source>
        <dbReference type="ARBA" id="ARBA00022475"/>
    </source>
</evidence>
<evidence type="ECO:0000256" key="4">
    <source>
        <dbReference type="ARBA" id="ARBA00022692"/>
    </source>
</evidence>
<dbReference type="Pfam" id="PF03601">
    <property type="entry name" value="Cons_hypoth698"/>
    <property type="match status" value="1"/>
</dbReference>
<comment type="subcellular location">
    <subcellularLocation>
        <location evidence="1">Cell membrane</location>
        <topology evidence="1">Multi-pass membrane protein</topology>
    </subcellularLocation>
</comment>
<feature type="transmembrane region" description="Helical" evidence="7">
    <location>
        <begin position="7"/>
        <end position="26"/>
    </location>
</feature>
<proteinExistence type="inferred from homology"/>
<evidence type="ECO:0000313" key="8">
    <source>
        <dbReference type="EMBL" id="CAD2072416.1"/>
    </source>
</evidence>
<dbReference type="PANTHER" id="PTHR30106:SF2">
    <property type="entry name" value="UPF0324 INNER MEMBRANE PROTEIN YEIH"/>
    <property type="match status" value="1"/>
</dbReference>
<dbReference type="PANTHER" id="PTHR30106">
    <property type="entry name" value="INNER MEMBRANE PROTEIN YEIH-RELATED"/>
    <property type="match status" value="1"/>
</dbReference>
<evidence type="ECO:0008006" key="10">
    <source>
        <dbReference type="Google" id="ProtNLM"/>
    </source>
</evidence>
<comment type="caution">
    <text evidence="8">The sequence shown here is derived from an EMBL/GenBank/DDBJ whole genome shotgun (WGS) entry which is preliminary data.</text>
</comment>
<feature type="transmembrane region" description="Helical" evidence="7">
    <location>
        <begin position="157"/>
        <end position="177"/>
    </location>
</feature>
<dbReference type="GO" id="GO:0005886">
    <property type="term" value="C:plasma membrane"/>
    <property type="evidence" value="ECO:0007669"/>
    <property type="project" value="UniProtKB-SubCell"/>
</dbReference>
<protein>
    <recommendedName>
        <fullName evidence="10">Sulfate exporter family transporter</fullName>
    </recommendedName>
</protein>
<name>A0A6V7R521_9BACL</name>
<feature type="transmembrane region" description="Helical" evidence="7">
    <location>
        <begin position="247"/>
        <end position="267"/>
    </location>
</feature>
<feature type="transmembrane region" description="Helical" evidence="7">
    <location>
        <begin position="273"/>
        <end position="298"/>
    </location>
</feature>
<sequence>MAEKSVNTRFFLGVLFTFVIALVSYLLASLPVISSVGALAVAIIISIIYRNTIGYPILLQSGIQFSAKKLLRAAIILYGLKLNLYIIFNEGLTLLIFGVFVIMFSIGLMMLLNKYLKGNKSIAFLLGVGTGICGASAIAAVSSILDSDEEDTAISVGIIALIGTAFALTYSFLYPTLKVSNTVFGIWAGISIHEIAQVVLAAGTGGDNAMAFALLAKLGRVFLLIPVSFIIYYFVQKNSKTSSSKTNVDIPYFLFGFLLLAIFNTFITIPDNILIYIDQIARFLMIMAMVGLGLNVSLQALLSKATKPMIAVFVTSLLISVITLLVTIVIY</sequence>
<keyword evidence="9" id="KW-1185">Reference proteome</keyword>
<accession>A0A6V7R521</accession>
<feature type="transmembrane region" description="Helical" evidence="7">
    <location>
        <begin position="94"/>
        <end position="112"/>
    </location>
</feature>
<dbReference type="EMBL" id="CAJEWB010000005">
    <property type="protein sequence ID" value="CAD2072416.1"/>
    <property type="molecule type" value="Genomic_DNA"/>
</dbReference>
<dbReference type="AlphaFoldDB" id="A0A6V7R521"/>
<keyword evidence="5 7" id="KW-1133">Transmembrane helix</keyword>
<feature type="transmembrane region" description="Helical" evidence="7">
    <location>
        <begin position="70"/>
        <end position="88"/>
    </location>
</feature>
<keyword evidence="6 7" id="KW-0472">Membrane</keyword>
<feature type="transmembrane region" description="Helical" evidence="7">
    <location>
        <begin position="310"/>
        <end position="330"/>
    </location>
</feature>
<evidence type="ECO:0000256" key="6">
    <source>
        <dbReference type="ARBA" id="ARBA00023136"/>
    </source>
</evidence>
<dbReference type="Proteomes" id="UP000588186">
    <property type="component" value="Unassembled WGS sequence"/>
</dbReference>
<comment type="similarity">
    <text evidence="2">Belongs to the UPF0324 family.</text>
</comment>
<evidence type="ECO:0000256" key="1">
    <source>
        <dbReference type="ARBA" id="ARBA00004651"/>
    </source>
</evidence>
<keyword evidence="4 7" id="KW-0812">Transmembrane</keyword>
<dbReference type="InterPro" id="IPR018383">
    <property type="entry name" value="UPF0324_pro"/>
</dbReference>
<evidence type="ECO:0000313" key="9">
    <source>
        <dbReference type="Proteomes" id="UP000588186"/>
    </source>
</evidence>
<feature type="transmembrane region" description="Helical" evidence="7">
    <location>
        <begin position="184"/>
        <end position="203"/>
    </location>
</feature>
<evidence type="ECO:0000256" key="7">
    <source>
        <dbReference type="SAM" id="Phobius"/>
    </source>
</evidence>
<feature type="transmembrane region" description="Helical" evidence="7">
    <location>
        <begin position="124"/>
        <end position="145"/>
    </location>
</feature>
<feature type="transmembrane region" description="Helical" evidence="7">
    <location>
        <begin position="209"/>
        <end position="235"/>
    </location>
</feature>
<keyword evidence="3" id="KW-1003">Cell membrane</keyword>
<reference evidence="8 9" key="1">
    <citation type="submission" date="2020-07" db="EMBL/GenBank/DDBJ databases">
        <authorList>
            <person name="Criscuolo A."/>
        </authorList>
    </citation>
    <scope>NUCLEOTIDE SEQUENCE [LARGE SCALE GENOMIC DNA]</scope>
    <source>
        <strain evidence="8">CIP107946</strain>
    </source>
</reference>
<organism evidence="8 9">
    <name type="scientific">Phocicoccus pinnipedialis</name>
    <dbReference type="NCBI Taxonomy" id="110845"/>
    <lineage>
        <taxon>Bacteria</taxon>
        <taxon>Bacillati</taxon>
        <taxon>Bacillota</taxon>
        <taxon>Bacilli</taxon>
        <taxon>Bacillales</taxon>
        <taxon>Salinicoccaceae</taxon>
        <taxon>Phocicoccus</taxon>
    </lineage>
</organism>
<feature type="transmembrane region" description="Helical" evidence="7">
    <location>
        <begin position="32"/>
        <end position="49"/>
    </location>
</feature>
<gene>
    <name evidence="8" type="ORF">JEOPIN946_00509</name>
</gene>
<evidence type="ECO:0000256" key="2">
    <source>
        <dbReference type="ARBA" id="ARBA00007977"/>
    </source>
</evidence>
<evidence type="ECO:0000256" key="5">
    <source>
        <dbReference type="ARBA" id="ARBA00022989"/>
    </source>
</evidence>
<dbReference type="RefSeq" id="WP_186076567.1">
    <property type="nucleotide sequence ID" value="NZ_CAJEWB010000005.1"/>
</dbReference>